<protein>
    <submittedName>
        <fullName evidence="1">Seryl-threonyl protein kinase</fullName>
    </submittedName>
</protein>
<reference evidence="1 2" key="1">
    <citation type="submission" date="2017-02" db="EMBL/GenBank/DDBJ databases">
        <title>T7phage infectious to Pectobacterium.</title>
        <authorList>
            <person name="Hirata H."/>
            <person name="Kashihara M."/>
        </authorList>
    </citation>
    <scope>NUCLEOTIDE SEQUENCE [LARGE SCALE GENOMIC DNA]</scope>
</reference>
<evidence type="ECO:0000313" key="1">
    <source>
        <dbReference type="EMBL" id="BBA26419.1"/>
    </source>
</evidence>
<dbReference type="Proteomes" id="UP000222626">
    <property type="component" value="Segment"/>
</dbReference>
<keyword evidence="1" id="KW-0808">Transferase</keyword>
<dbReference type="EMBL" id="LC216347">
    <property type="protein sequence ID" value="BBA26419.1"/>
    <property type="molecule type" value="Genomic_DNA"/>
</dbReference>
<organism evidence="1 2">
    <name type="scientific">Pectobacterium phage PPWS4</name>
    <dbReference type="NCBI Taxonomy" id="1961914"/>
    <lineage>
        <taxon>Viruses</taxon>
        <taxon>Duplodnaviria</taxon>
        <taxon>Heunggongvirae</taxon>
        <taxon>Uroviricota</taxon>
        <taxon>Caudoviricetes</taxon>
        <taxon>Autographivirales</taxon>
        <taxon>Autotranscriptaviridae</taxon>
        <taxon>Studiervirinae</taxon>
        <taxon>Pektosvirus</taxon>
        <taxon>Pektosvirus PPWS4</taxon>
    </lineage>
</organism>
<dbReference type="GO" id="GO:0016301">
    <property type="term" value="F:kinase activity"/>
    <property type="evidence" value="ECO:0007669"/>
    <property type="project" value="UniProtKB-KW"/>
</dbReference>
<evidence type="ECO:0000313" key="2">
    <source>
        <dbReference type="Proteomes" id="UP000222626"/>
    </source>
</evidence>
<keyword evidence="2" id="KW-1185">Reference proteome</keyword>
<accession>A0A286P064</accession>
<proteinExistence type="predicted"/>
<dbReference type="RefSeq" id="YP_009789865.1">
    <property type="nucleotide sequence ID" value="NC_047819.1"/>
</dbReference>
<keyword evidence="1" id="KW-0418">Kinase</keyword>
<dbReference type="GeneID" id="54980015"/>
<dbReference type="KEGG" id="vg:54980015"/>
<name>A0A286P064_9CAUD</name>
<sequence>MNNSAPATSTTPIVPSVYDTFKARMEAIKNAGIAGLETRQQDLVALLADVVAHETEGGKRTSGDTALECHDWWLTLRSILIDLGYYHMGNGHFSIAYEHRLLPKKVIKVGFKKEDSGAAYAAFCRMHQGRRGIPTIHAIERHTACYTVVMDKLMTYHSWEAEASVKASYYIVKDVIECNDLKSAQEEVWDSDSQELMETAKLIREFFSGIASFDLHSGNVMVDPDTKWLVITDPVSYTRGLDKEIFHVDPEELLKEIEALAAQRVIDKAVMRKAKRDPNGEFRKDIKAARNVRRKWARKGKAREKRQKVKRLVNKANQLRDDMLRNHDMPWRAALYVNNASGVEFALIHMAGERILCDNFKAIASNHALPIDKRLDRQFLMG</sequence>